<name>A0AAX2GXA2_9FLAO</name>
<dbReference type="KEGG" id="chg:AXF12_03310"/>
<evidence type="ECO:0000313" key="3">
    <source>
        <dbReference type="Proteomes" id="UP000065822"/>
    </source>
</evidence>
<sequence>MNKLRAFGVRHLSPSAAYHLLQFLEEHNPKCILIEGPTDATPLIKEIAHKGVQPPIAMLGYTTELPIETVLYPLASYSPEYQAICWGVQHKREVRFIDLPSDRMLKLRQERGELSEEAKEFYDYHNGLYKQLAEQWGESDYENYWERTFEHNLSKDMFREGLSVQSRQMRELVIGAEYEAVPADFSYNLIRESFMKRQIAEALKQYREEEIVVIVGAYHLLGIQSDLPPMSDADLKLLPRAESQLTLMPYSYLRLSSRTGYGAGNKAPYYFELMWQAMQENTEGTGMDKLATIYLTKVAQILRSEGQNASSASVIEAVRLANTLSAMKGGAYPVLEDLHDAVVTCFGGGGLSAVAEAINKVDIGTAIGTLPEGVSQTPVQQDMYEQLRQLKLTQYKSAVAQDLSLDLRENLKVKSKEAAFIDLNRSTFLHRLQVLGIHFAEKQHVSQDAASWAERWVLKWTPEVEIEIVEANLKGETLEIAAAFVLKERLGECTDIAPVAKIIREACECSLTSMFDNALSTLQRLLVDSNSFNEAAGAAHELSTLIQYGNLRQFNLEPLKPILQQLFLRAALLLTDAATCDDKAATAVMQSMSLMELMAEQHYDLLDVETWQRELTHVAWRDDLNTKLSGTAFAILLEHNLATEEECGREVSRRLSAGVPADLGASWFEGFSGRNRYALLSRTVIWRELDAYVQSLDQEQFMRAVVFLRRAFSTFEPNQKNSIAELLGDLWGKDSGIVAELLQEELSKAETEKLDELNDFDFDF</sequence>
<evidence type="ECO:0000313" key="4">
    <source>
        <dbReference type="Proteomes" id="UP000215539"/>
    </source>
</evidence>
<dbReference type="RefSeq" id="WP_066428300.1">
    <property type="nucleotide sequence ID" value="NZ_CP014227.1"/>
</dbReference>
<dbReference type="Proteomes" id="UP000065822">
    <property type="component" value="Chromosome"/>
</dbReference>
<gene>
    <name evidence="1" type="ORF">AXF12_03310</name>
    <name evidence="2" type="ORF">SAMEA44541418_01079</name>
</gene>
<reference evidence="1 3" key="1">
    <citation type="submission" date="2016-02" db="EMBL/GenBank/DDBJ databases">
        <authorList>
            <person name="Holder M.E."/>
            <person name="Ajami N.J."/>
            <person name="Petrosino J.F."/>
        </authorList>
    </citation>
    <scope>NUCLEOTIDE SEQUENCE [LARGE SCALE GENOMIC DNA]</scope>
    <source>
        <strain evidence="1 3">CCUG 32990</strain>
    </source>
</reference>
<dbReference type="InterPro" id="IPR043737">
    <property type="entry name" value="DUF5682"/>
</dbReference>
<dbReference type="AlphaFoldDB" id="A0AAX2GXA2"/>
<dbReference type="EMBL" id="CP014227">
    <property type="protein sequence ID" value="AMD84635.1"/>
    <property type="molecule type" value="Genomic_DNA"/>
</dbReference>
<dbReference type="Pfam" id="PF18934">
    <property type="entry name" value="DUF5682"/>
    <property type="match status" value="1"/>
</dbReference>
<accession>A0AAX2GXA2</accession>
<reference evidence="2 4" key="2">
    <citation type="submission" date="2017-06" db="EMBL/GenBank/DDBJ databases">
        <authorList>
            <consortium name="Pathogen Informatics"/>
        </authorList>
    </citation>
    <scope>NUCLEOTIDE SEQUENCE [LARGE SCALE GENOMIC DNA]</scope>
    <source>
        <strain evidence="2 4">NCTC12947</strain>
    </source>
</reference>
<protein>
    <submittedName>
        <fullName evidence="2">Uncharacterized protein</fullName>
    </submittedName>
</protein>
<evidence type="ECO:0000313" key="2">
    <source>
        <dbReference type="EMBL" id="SNV08791.1"/>
    </source>
</evidence>
<evidence type="ECO:0000313" key="1">
    <source>
        <dbReference type="EMBL" id="AMD84635.1"/>
    </source>
</evidence>
<proteinExistence type="predicted"/>
<organism evidence="2 4">
    <name type="scientific">Capnocytophaga haemolytica</name>
    <dbReference type="NCBI Taxonomy" id="45243"/>
    <lineage>
        <taxon>Bacteria</taxon>
        <taxon>Pseudomonadati</taxon>
        <taxon>Bacteroidota</taxon>
        <taxon>Flavobacteriia</taxon>
        <taxon>Flavobacteriales</taxon>
        <taxon>Flavobacteriaceae</taxon>
        <taxon>Capnocytophaga</taxon>
    </lineage>
</organism>
<dbReference type="EMBL" id="LT906449">
    <property type="protein sequence ID" value="SNV08791.1"/>
    <property type="molecule type" value="Genomic_DNA"/>
</dbReference>
<keyword evidence="3" id="KW-1185">Reference proteome</keyword>
<dbReference type="Proteomes" id="UP000215539">
    <property type="component" value="Chromosome 1"/>
</dbReference>